<dbReference type="Gene3D" id="3.90.550.10">
    <property type="entry name" value="Spore Coat Polysaccharide Biosynthesis Protein SpsA, Chain A"/>
    <property type="match status" value="1"/>
</dbReference>
<evidence type="ECO:0000256" key="7">
    <source>
        <dbReference type="ARBA" id="ARBA00022692"/>
    </source>
</evidence>
<dbReference type="PANTHER" id="PTHR10859:SF91">
    <property type="entry name" value="DOLICHYL-PHOSPHATE BETA-GLUCOSYLTRANSFERASE"/>
    <property type="match status" value="1"/>
</dbReference>
<evidence type="ECO:0000256" key="8">
    <source>
        <dbReference type="ARBA" id="ARBA00022824"/>
    </source>
</evidence>
<evidence type="ECO:0000313" key="15">
    <source>
        <dbReference type="Proteomes" id="UP000751190"/>
    </source>
</evidence>
<evidence type="ECO:0000256" key="6">
    <source>
        <dbReference type="ARBA" id="ARBA00022679"/>
    </source>
</evidence>
<dbReference type="InterPro" id="IPR035518">
    <property type="entry name" value="DPG_synthase"/>
</dbReference>
<evidence type="ECO:0000256" key="12">
    <source>
        <dbReference type="ARBA" id="ARBA00045097"/>
    </source>
</evidence>
<dbReference type="InterPro" id="IPR029044">
    <property type="entry name" value="Nucleotide-diphossugar_trans"/>
</dbReference>
<reference evidence="14" key="1">
    <citation type="submission" date="2021-05" db="EMBL/GenBank/DDBJ databases">
        <title>The genome of the haptophyte Pavlova lutheri (Diacronema luteri, Pavlovales) - a model for lipid biosynthesis in eukaryotic algae.</title>
        <authorList>
            <person name="Hulatt C.J."/>
            <person name="Posewitz M.C."/>
        </authorList>
    </citation>
    <scope>NUCLEOTIDE SEQUENCE</scope>
    <source>
        <strain evidence="14">NIVA-4/92</strain>
    </source>
</reference>
<protein>
    <recommendedName>
        <fullName evidence="4">dolichyl-phosphate beta-glucosyltransferase</fullName>
        <ecNumber evidence="4">2.4.1.117</ecNumber>
    </recommendedName>
</protein>
<dbReference type="PANTHER" id="PTHR10859">
    <property type="entry name" value="GLYCOSYL TRANSFERASE"/>
    <property type="match status" value="1"/>
</dbReference>
<dbReference type="Pfam" id="PF00535">
    <property type="entry name" value="Glycos_transf_2"/>
    <property type="match status" value="1"/>
</dbReference>
<comment type="pathway">
    <text evidence="2">Protein modification; protein glycosylation.</text>
</comment>
<evidence type="ECO:0000313" key="14">
    <source>
        <dbReference type="EMBL" id="KAG8464643.1"/>
    </source>
</evidence>
<dbReference type="Proteomes" id="UP000751190">
    <property type="component" value="Unassembled WGS sequence"/>
</dbReference>
<comment type="caution">
    <text evidence="14">The sequence shown here is derived from an EMBL/GenBank/DDBJ whole genome shotgun (WGS) entry which is preliminary data.</text>
</comment>
<dbReference type="EMBL" id="JAGTXO010000012">
    <property type="protein sequence ID" value="KAG8464643.1"/>
    <property type="molecule type" value="Genomic_DNA"/>
</dbReference>
<evidence type="ECO:0000259" key="13">
    <source>
        <dbReference type="Pfam" id="PF00535"/>
    </source>
</evidence>
<evidence type="ECO:0000256" key="3">
    <source>
        <dbReference type="ARBA" id="ARBA00006739"/>
    </source>
</evidence>
<dbReference type="GO" id="GO:0005789">
    <property type="term" value="C:endoplasmic reticulum membrane"/>
    <property type="evidence" value="ECO:0007669"/>
    <property type="project" value="UniProtKB-SubCell"/>
</dbReference>
<dbReference type="InterPro" id="IPR001173">
    <property type="entry name" value="Glyco_trans_2-like"/>
</dbReference>
<proteinExistence type="inferred from homology"/>
<evidence type="ECO:0000256" key="2">
    <source>
        <dbReference type="ARBA" id="ARBA00004922"/>
    </source>
</evidence>
<dbReference type="OrthoDB" id="3784at2759"/>
<dbReference type="CDD" id="cd04188">
    <property type="entry name" value="DPG_synthase"/>
    <property type="match status" value="1"/>
</dbReference>
<comment type="subcellular location">
    <subcellularLocation>
        <location evidence="1">Endoplasmic reticulum membrane</location>
        <topology evidence="1">Single-pass membrane protein</topology>
    </subcellularLocation>
</comment>
<evidence type="ECO:0000256" key="9">
    <source>
        <dbReference type="ARBA" id="ARBA00022968"/>
    </source>
</evidence>
<sequence>MAPRGCTLSVVVPAFNEEARLADMLSEAVQYLAGRAVLDQSFSWEILVVDDGSRDRTSDVARRFAAARAPEHIRVLRLERNCGKGAAVREGMLAADGQLLLMADADGATRFRDVENLEHHFLVHPARRDARMLVVGSRAHLKAAALLKRAWYRNVLTHGFQFLVSLAIGGDVCDTQCGFKLFSRAAARALFSNLHVSRWAFDVELLFMAPRLSIEVREEAVKWTEIPGSKMRLSGILQMAKELLLIRLMHALGVWQILPSR</sequence>
<keyword evidence="8" id="KW-0256">Endoplasmic reticulum</keyword>
<organism evidence="14 15">
    <name type="scientific">Diacronema lutheri</name>
    <name type="common">Unicellular marine alga</name>
    <name type="synonym">Monochrysis lutheri</name>
    <dbReference type="NCBI Taxonomy" id="2081491"/>
    <lineage>
        <taxon>Eukaryota</taxon>
        <taxon>Haptista</taxon>
        <taxon>Haptophyta</taxon>
        <taxon>Pavlovophyceae</taxon>
        <taxon>Pavlovales</taxon>
        <taxon>Pavlovaceae</taxon>
        <taxon>Diacronema</taxon>
    </lineage>
</organism>
<keyword evidence="6" id="KW-0808">Transferase</keyword>
<keyword evidence="5" id="KW-0328">Glycosyltransferase</keyword>
<comment type="similarity">
    <text evidence="3">Belongs to the glycosyltransferase 2 family.</text>
</comment>
<feature type="domain" description="Glycosyltransferase 2-like" evidence="13">
    <location>
        <begin position="9"/>
        <end position="190"/>
    </location>
</feature>
<gene>
    <name evidence="14" type="ORF">KFE25_010011</name>
</gene>
<evidence type="ECO:0000256" key="4">
    <source>
        <dbReference type="ARBA" id="ARBA00012583"/>
    </source>
</evidence>
<keyword evidence="10" id="KW-1133">Transmembrane helix</keyword>
<name>A0A8J5XDA8_DIALT</name>
<comment type="catalytic activity">
    <reaction evidence="12">
        <text>a di-trans,poly-cis-dolichyl phosphate + UDP-alpha-D-glucose = a di-trans,poly-cis-dolichyl beta-D-glucosyl phosphate + UDP</text>
        <dbReference type="Rhea" id="RHEA:15401"/>
        <dbReference type="Rhea" id="RHEA-COMP:19498"/>
        <dbReference type="Rhea" id="RHEA-COMP:19502"/>
        <dbReference type="ChEBI" id="CHEBI:57525"/>
        <dbReference type="ChEBI" id="CHEBI:57683"/>
        <dbReference type="ChEBI" id="CHEBI:58223"/>
        <dbReference type="ChEBI" id="CHEBI:58885"/>
        <dbReference type="EC" id="2.4.1.117"/>
    </reaction>
    <physiologicalReaction direction="left-to-right" evidence="12">
        <dbReference type="Rhea" id="RHEA:15402"/>
    </physiologicalReaction>
</comment>
<keyword evidence="9" id="KW-0735">Signal-anchor</keyword>
<evidence type="ECO:0000256" key="5">
    <source>
        <dbReference type="ARBA" id="ARBA00022676"/>
    </source>
</evidence>
<evidence type="ECO:0000256" key="10">
    <source>
        <dbReference type="ARBA" id="ARBA00022989"/>
    </source>
</evidence>
<dbReference type="EC" id="2.4.1.117" evidence="4"/>
<dbReference type="GO" id="GO:0006487">
    <property type="term" value="P:protein N-linked glycosylation"/>
    <property type="evidence" value="ECO:0007669"/>
    <property type="project" value="TreeGrafter"/>
</dbReference>
<accession>A0A8J5XDA8</accession>
<keyword evidence="11" id="KW-0472">Membrane</keyword>
<evidence type="ECO:0000256" key="1">
    <source>
        <dbReference type="ARBA" id="ARBA00004389"/>
    </source>
</evidence>
<dbReference type="GO" id="GO:0004581">
    <property type="term" value="F:dolichyl-phosphate beta-glucosyltransferase activity"/>
    <property type="evidence" value="ECO:0007669"/>
    <property type="project" value="UniProtKB-EC"/>
</dbReference>
<dbReference type="AlphaFoldDB" id="A0A8J5XDA8"/>
<keyword evidence="15" id="KW-1185">Reference proteome</keyword>
<keyword evidence="7" id="KW-0812">Transmembrane</keyword>
<evidence type="ECO:0000256" key="11">
    <source>
        <dbReference type="ARBA" id="ARBA00023136"/>
    </source>
</evidence>
<dbReference type="SUPFAM" id="SSF53448">
    <property type="entry name" value="Nucleotide-diphospho-sugar transferases"/>
    <property type="match status" value="1"/>
</dbReference>
<dbReference type="OMA" id="HMVNTDA"/>